<gene>
    <name evidence="2" type="ORF">Pcinc_035469</name>
</gene>
<comment type="caution">
    <text evidence="2">The sequence shown here is derived from an EMBL/GenBank/DDBJ whole genome shotgun (WGS) entry which is preliminary data.</text>
</comment>
<sequence>MREGEEGREKGSENKEKARERREEEGEEGEEGREKRREGEEGSTRVQHVTPSPAHRPEMEKNTSSRSLTYSSSTNGRPPFPSVVSSPPQCLAKPPSQCRVSPSVLRSGSIGWCGQRYNNNSMVKLLICMYGTRCWRRRVTLPYRPKLKSPSVVHKPLP</sequence>
<protein>
    <submittedName>
        <fullName evidence="2">Uncharacterized protein</fullName>
    </submittedName>
</protein>
<feature type="region of interest" description="Disordered" evidence="1">
    <location>
        <begin position="1"/>
        <end position="101"/>
    </location>
</feature>
<organism evidence="2 3">
    <name type="scientific">Petrolisthes cinctipes</name>
    <name type="common">Flat porcelain crab</name>
    <dbReference type="NCBI Taxonomy" id="88211"/>
    <lineage>
        <taxon>Eukaryota</taxon>
        <taxon>Metazoa</taxon>
        <taxon>Ecdysozoa</taxon>
        <taxon>Arthropoda</taxon>
        <taxon>Crustacea</taxon>
        <taxon>Multicrustacea</taxon>
        <taxon>Malacostraca</taxon>
        <taxon>Eumalacostraca</taxon>
        <taxon>Eucarida</taxon>
        <taxon>Decapoda</taxon>
        <taxon>Pleocyemata</taxon>
        <taxon>Anomura</taxon>
        <taxon>Galatheoidea</taxon>
        <taxon>Porcellanidae</taxon>
        <taxon>Petrolisthes</taxon>
    </lineage>
</organism>
<accession>A0AAE1BZW0</accession>
<dbReference type="EMBL" id="JAWQEG010005342">
    <property type="protein sequence ID" value="KAK3858339.1"/>
    <property type="molecule type" value="Genomic_DNA"/>
</dbReference>
<name>A0AAE1BZW0_PETCI</name>
<evidence type="ECO:0000313" key="2">
    <source>
        <dbReference type="EMBL" id="KAK3858339.1"/>
    </source>
</evidence>
<feature type="compositionally biased region" description="Basic and acidic residues" evidence="1">
    <location>
        <begin position="1"/>
        <end position="24"/>
    </location>
</feature>
<evidence type="ECO:0000256" key="1">
    <source>
        <dbReference type="SAM" id="MobiDB-lite"/>
    </source>
</evidence>
<dbReference type="AlphaFoldDB" id="A0AAE1BZW0"/>
<keyword evidence="3" id="KW-1185">Reference proteome</keyword>
<dbReference type="Proteomes" id="UP001286313">
    <property type="component" value="Unassembled WGS sequence"/>
</dbReference>
<feature type="compositionally biased region" description="Low complexity" evidence="1">
    <location>
        <begin position="64"/>
        <end position="74"/>
    </location>
</feature>
<reference evidence="2" key="1">
    <citation type="submission" date="2023-10" db="EMBL/GenBank/DDBJ databases">
        <title>Genome assemblies of two species of porcelain crab, Petrolisthes cinctipes and Petrolisthes manimaculis (Anomura: Porcellanidae).</title>
        <authorList>
            <person name="Angst P."/>
        </authorList>
    </citation>
    <scope>NUCLEOTIDE SEQUENCE</scope>
    <source>
        <strain evidence="2">PB745_01</strain>
        <tissue evidence="2">Gill</tissue>
    </source>
</reference>
<proteinExistence type="predicted"/>
<evidence type="ECO:0000313" key="3">
    <source>
        <dbReference type="Proteomes" id="UP001286313"/>
    </source>
</evidence>
<feature type="compositionally biased region" description="Basic and acidic residues" evidence="1">
    <location>
        <begin position="32"/>
        <end position="43"/>
    </location>
</feature>